<proteinExistence type="predicted"/>
<name>A0A5B7JF12_PORTR</name>
<keyword evidence="2" id="KW-0732">Signal</keyword>
<feature type="signal peptide" evidence="2">
    <location>
        <begin position="1"/>
        <end position="21"/>
    </location>
</feature>
<sequence>MCLYIIFCVCCICVRSGHTRGCVVLPPGAVKAWNIQTHTQKNENIILQLEVPLSAGQATPSRGSGEHPHIISQHCCHLALSKPRHSEVPRRKFVYYFARRAPSGAGEAAGPGVSVRYRRITVILVIVLSYGPPDLGQVRGGQGGSGGRGRLIGLVVPAASGPRQTDSPSPVSSCLLPPASRSSHEKTEEADTSPVSCCQQPTFPSGSADPCAQRGGISPKLSILCCLLDTLRGRICHLWRAASVE</sequence>
<dbReference type="AlphaFoldDB" id="A0A5B7JF12"/>
<accession>A0A5B7JF12</accession>
<protein>
    <submittedName>
        <fullName evidence="3">Uncharacterized protein</fullName>
    </submittedName>
</protein>
<comment type="caution">
    <text evidence="3">The sequence shown here is derived from an EMBL/GenBank/DDBJ whole genome shotgun (WGS) entry which is preliminary data.</text>
</comment>
<feature type="compositionally biased region" description="Low complexity" evidence="1">
    <location>
        <begin position="167"/>
        <end position="180"/>
    </location>
</feature>
<feature type="region of interest" description="Disordered" evidence="1">
    <location>
        <begin position="159"/>
        <end position="198"/>
    </location>
</feature>
<organism evidence="3 4">
    <name type="scientific">Portunus trituberculatus</name>
    <name type="common">Swimming crab</name>
    <name type="synonym">Neptunus trituberculatus</name>
    <dbReference type="NCBI Taxonomy" id="210409"/>
    <lineage>
        <taxon>Eukaryota</taxon>
        <taxon>Metazoa</taxon>
        <taxon>Ecdysozoa</taxon>
        <taxon>Arthropoda</taxon>
        <taxon>Crustacea</taxon>
        <taxon>Multicrustacea</taxon>
        <taxon>Malacostraca</taxon>
        <taxon>Eumalacostraca</taxon>
        <taxon>Eucarida</taxon>
        <taxon>Decapoda</taxon>
        <taxon>Pleocyemata</taxon>
        <taxon>Brachyura</taxon>
        <taxon>Eubrachyura</taxon>
        <taxon>Portunoidea</taxon>
        <taxon>Portunidae</taxon>
        <taxon>Portuninae</taxon>
        <taxon>Portunus</taxon>
    </lineage>
</organism>
<evidence type="ECO:0000313" key="4">
    <source>
        <dbReference type="Proteomes" id="UP000324222"/>
    </source>
</evidence>
<evidence type="ECO:0000313" key="3">
    <source>
        <dbReference type="EMBL" id="MPC96581.1"/>
    </source>
</evidence>
<keyword evidence="4" id="KW-1185">Reference proteome</keyword>
<evidence type="ECO:0000256" key="1">
    <source>
        <dbReference type="SAM" id="MobiDB-lite"/>
    </source>
</evidence>
<dbReference type="EMBL" id="VSRR010106575">
    <property type="protein sequence ID" value="MPC96581.1"/>
    <property type="molecule type" value="Genomic_DNA"/>
</dbReference>
<gene>
    <name evidence="3" type="ORF">E2C01_091847</name>
</gene>
<reference evidence="3 4" key="1">
    <citation type="submission" date="2019-05" db="EMBL/GenBank/DDBJ databases">
        <title>Another draft genome of Portunus trituberculatus and its Hox gene families provides insights of decapod evolution.</title>
        <authorList>
            <person name="Jeong J.-H."/>
            <person name="Song I."/>
            <person name="Kim S."/>
            <person name="Choi T."/>
            <person name="Kim D."/>
            <person name="Ryu S."/>
            <person name="Kim W."/>
        </authorList>
    </citation>
    <scope>NUCLEOTIDE SEQUENCE [LARGE SCALE GENOMIC DNA]</scope>
    <source>
        <tissue evidence="3">Muscle</tissue>
    </source>
</reference>
<evidence type="ECO:0000256" key="2">
    <source>
        <dbReference type="SAM" id="SignalP"/>
    </source>
</evidence>
<feature type="chain" id="PRO_5023078399" evidence="2">
    <location>
        <begin position="22"/>
        <end position="245"/>
    </location>
</feature>
<dbReference type="Proteomes" id="UP000324222">
    <property type="component" value="Unassembled WGS sequence"/>
</dbReference>